<dbReference type="Proteomes" id="UP000664795">
    <property type="component" value="Unassembled WGS sequence"/>
</dbReference>
<sequence length="301" mass="34817">MNAPIILFAFKRINELKATVTALQANYLAADSELYIFQDAPKPDKMAADGAKVAEVRAFLDTITGFKTIHRDYAQSNIGCADSIIRGITHVLNKHETAIIVEDDLITSPNFLDYMNQTLAQYKTNRRVYSIAGYTFPFPRPADYKFDAYFVPRHSPWGWATWADRWHAIDWTVADYDEFKQDRELVKAFEQGGADLGRMLRRQMEGEIDAWDIRYCYSRFKANGLTIYPTQSKVQNIGFGEDATHTDVYNRYKTDLDAGTQRQFILPPVVETTPYYHKKTLQRYSFATRLYNRLKTYAGMR</sequence>
<organism evidence="1 2">
    <name type="scientific">Fibrella aquatilis</name>
    <dbReference type="NCBI Taxonomy" id="2817059"/>
    <lineage>
        <taxon>Bacteria</taxon>
        <taxon>Pseudomonadati</taxon>
        <taxon>Bacteroidota</taxon>
        <taxon>Cytophagia</taxon>
        <taxon>Cytophagales</taxon>
        <taxon>Spirosomataceae</taxon>
        <taxon>Fibrella</taxon>
    </lineage>
</organism>
<name>A0A939G6S3_9BACT</name>
<dbReference type="Gene3D" id="3.90.550.10">
    <property type="entry name" value="Spore Coat Polysaccharide Biosynthesis Protein SpsA, Chain A"/>
    <property type="match status" value="1"/>
</dbReference>
<dbReference type="AlphaFoldDB" id="A0A939G6S3"/>
<dbReference type="EMBL" id="JAFMYU010000010">
    <property type="protein sequence ID" value="MBO0932075.1"/>
    <property type="molecule type" value="Genomic_DNA"/>
</dbReference>
<gene>
    <name evidence="1" type="ORF">J2I48_13775</name>
</gene>
<evidence type="ECO:0000313" key="1">
    <source>
        <dbReference type="EMBL" id="MBO0932075.1"/>
    </source>
</evidence>
<protein>
    <submittedName>
        <fullName evidence="1">Glycosyltransferase</fullName>
    </submittedName>
</protein>
<accession>A0A939G6S3</accession>
<evidence type="ECO:0000313" key="2">
    <source>
        <dbReference type="Proteomes" id="UP000664795"/>
    </source>
</evidence>
<proteinExistence type="predicted"/>
<comment type="caution">
    <text evidence="1">The sequence shown here is derived from an EMBL/GenBank/DDBJ whole genome shotgun (WGS) entry which is preliminary data.</text>
</comment>
<dbReference type="SUPFAM" id="SSF53448">
    <property type="entry name" value="Nucleotide-diphospho-sugar transferases"/>
    <property type="match status" value="1"/>
</dbReference>
<dbReference type="RefSeq" id="WP_207336046.1">
    <property type="nucleotide sequence ID" value="NZ_JAFMYU010000010.1"/>
</dbReference>
<keyword evidence="2" id="KW-1185">Reference proteome</keyword>
<reference evidence="1 2" key="1">
    <citation type="submission" date="2021-03" db="EMBL/GenBank/DDBJ databases">
        <title>Fibrella sp. HMF5036 genome sequencing and assembly.</title>
        <authorList>
            <person name="Kang H."/>
            <person name="Kim H."/>
            <person name="Bae S."/>
            <person name="Joh K."/>
        </authorList>
    </citation>
    <scope>NUCLEOTIDE SEQUENCE [LARGE SCALE GENOMIC DNA]</scope>
    <source>
        <strain evidence="1 2">HMF5036</strain>
    </source>
</reference>
<dbReference type="InterPro" id="IPR029044">
    <property type="entry name" value="Nucleotide-diphossugar_trans"/>
</dbReference>